<dbReference type="InterPro" id="IPR036388">
    <property type="entry name" value="WH-like_DNA-bd_sf"/>
</dbReference>
<dbReference type="InterPro" id="IPR021660">
    <property type="entry name" value="DUF3253"/>
</dbReference>
<name>A0A6J4IRX4_9BACT</name>
<evidence type="ECO:0008006" key="2">
    <source>
        <dbReference type="Google" id="ProtNLM"/>
    </source>
</evidence>
<evidence type="ECO:0000313" key="1">
    <source>
        <dbReference type="EMBL" id="CAA9257318.1"/>
    </source>
</evidence>
<reference evidence="1" key="1">
    <citation type="submission" date="2020-02" db="EMBL/GenBank/DDBJ databases">
        <authorList>
            <person name="Meier V. D."/>
        </authorList>
    </citation>
    <scope>NUCLEOTIDE SEQUENCE</scope>
    <source>
        <strain evidence="1">AVDCRST_MAG42</strain>
    </source>
</reference>
<accession>A0A6J4IRX4</accession>
<dbReference type="InterPro" id="IPR036390">
    <property type="entry name" value="WH_DNA-bd_sf"/>
</dbReference>
<dbReference type="AlphaFoldDB" id="A0A6J4IRX4"/>
<gene>
    <name evidence="1" type="ORF">AVDCRST_MAG42-2540</name>
</gene>
<dbReference type="SUPFAM" id="SSF46785">
    <property type="entry name" value="Winged helix' DNA-binding domain"/>
    <property type="match status" value="1"/>
</dbReference>
<dbReference type="Pfam" id="PF11625">
    <property type="entry name" value="DUF3253"/>
    <property type="match status" value="1"/>
</dbReference>
<proteinExistence type="predicted"/>
<dbReference type="Gene3D" id="1.10.10.10">
    <property type="entry name" value="Winged helix-like DNA-binding domain superfamily/Winged helix DNA-binding domain"/>
    <property type="match status" value="1"/>
</dbReference>
<organism evidence="1">
    <name type="scientific">uncultured Chthoniobacterales bacterium</name>
    <dbReference type="NCBI Taxonomy" id="1836801"/>
    <lineage>
        <taxon>Bacteria</taxon>
        <taxon>Pseudomonadati</taxon>
        <taxon>Verrucomicrobiota</taxon>
        <taxon>Spartobacteria</taxon>
        <taxon>Chthoniobacterales</taxon>
        <taxon>environmental samples</taxon>
    </lineage>
</organism>
<protein>
    <recommendedName>
        <fullName evidence="2">DUF3253 domain-containing protein</fullName>
    </recommendedName>
</protein>
<sequence length="82" mass="9020">MSPSSAEIAAALLRLAEERGEKTFCPSEIARGLSPNWRALMPAIREEAERLVQAGQLRCCQSEEAASPVLARGPIRLFRAQR</sequence>
<dbReference type="EMBL" id="CADCTA010000089">
    <property type="protein sequence ID" value="CAA9257318.1"/>
    <property type="molecule type" value="Genomic_DNA"/>
</dbReference>